<protein>
    <submittedName>
        <fullName evidence="1">Uncharacterized protein</fullName>
    </submittedName>
</protein>
<dbReference type="EMBL" id="CP118718">
    <property type="protein sequence ID" value="WEA42853.1"/>
    <property type="molecule type" value="Genomic_DNA"/>
</dbReference>
<dbReference type="Proteomes" id="UP001220217">
    <property type="component" value="Chromosome"/>
</dbReference>
<organism evidence="1 2">
    <name type="scientific">Priestia aryabhattai</name>
    <name type="common">Bacillus aryabhattai</name>
    <dbReference type="NCBI Taxonomy" id="412384"/>
    <lineage>
        <taxon>Bacteria</taxon>
        <taxon>Bacillati</taxon>
        <taxon>Bacillota</taxon>
        <taxon>Bacilli</taxon>
        <taxon>Bacillales</taxon>
        <taxon>Bacillaceae</taxon>
        <taxon>Priestia</taxon>
    </lineage>
</organism>
<reference evidence="1 2" key="1">
    <citation type="submission" date="2023-02" db="EMBL/GenBank/DDBJ databases">
        <title>Complete genome sequence of Priestia aryabhattai G5MAi6, a methanol-tolerant strain isolated from tap water in Hong Kong.</title>
        <authorList>
            <person name="Leung K.M."/>
            <person name="Lai G.K.K."/>
            <person name="Griffin S.D.J."/>
        </authorList>
    </citation>
    <scope>NUCLEOTIDE SEQUENCE [LARGE SCALE GENOMIC DNA]</scope>
    <source>
        <strain evidence="1 2">G5MAi6</strain>
    </source>
</reference>
<evidence type="ECO:0000313" key="2">
    <source>
        <dbReference type="Proteomes" id="UP001220217"/>
    </source>
</evidence>
<accession>A0ABD7WRL6</accession>
<dbReference type="RefSeq" id="WP_275036246.1">
    <property type="nucleotide sequence ID" value="NZ_CP118718.1"/>
</dbReference>
<sequence length="40" mass="4507">MNSYDQGGIHVYFALHIKTESFDSAIKVLNDASIDHKVIE</sequence>
<gene>
    <name evidence="1" type="ORF">PWO00_18755</name>
</gene>
<name>A0ABD7WRL6_PRIAR</name>
<dbReference type="AlphaFoldDB" id="A0ABD7WRL6"/>
<proteinExistence type="predicted"/>
<evidence type="ECO:0000313" key="1">
    <source>
        <dbReference type="EMBL" id="WEA42853.1"/>
    </source>
</evidence>